<dbReference type="Ensembl" id="ENSCCRT00015032036.1">
    <property type="protein sequence ID" value="ENSCCRP00015030948.1"/>
    <property type="gene ID" value="ENSCCRG00015012992.1"/>
</dbReference>
<organism evidence="2 3">
    <name type="scientific">Cyprinus carpio</name>
    <name type="common">Common carp</name>
    <dbReference type="NCBI Taxonomy" id="7962"/>
    <lineage>
        <taxon>Eukaryota</taxon>
        <taxon>Metazoa</taxon>
        <taxon>Chordata</taxon>
        <taxon>Craniata</taxon>
        <taxon>Vertebrata</taxon>
        <taxon>Euteleostomi</taxon>
        <taxon>Actinopterygii</taxon>
        <taxon>Neopterygii</taxon>
        <taxon>Teleostei</taxon>
        <taxon>Ostariophysi</taxon>
        <taxon>Cypriniformes</taxon>
        <taxon>Cyprinidae</taxon>
        <taxon>Cyprininae</taxon>
        <taxon>Cyprinus</taxon>
    </lineage>
</organism>
<feature type="chain" id="PRO_5044674992" description="Secreted protein" evidence="1">
    <location>
        <begin position="24"/>
        <end position="108"/>
    </location>
</feature>
<protein>
    <recommendedName>
        <fullName evidence="4">Secreted protein</fullName>
    </recommendedName>
</protein>
<dbReference type="Proteomes" id="UP000694701">
    <property type="component" value="Unplaced"/>
</dbReference>
<evidence type="ECO:0008006" key="4">
    <source>
        <dbReference type="Google" id="ProtNLM"/>
    </source>
</evidence>
<dbReference type="AlphaFoldDB" id="A0A8C1ED02"/>
<sequence length="108" mass="11175">MAKMKTGCAILVACALVVGTSLGSHGNAQTIAPCRPGFSQSFYTVFVPRGVLQGLNIHKGKSLQCIARYGVGLNVCVCVNLSGALATGLWVNVNARASLSLHRSLCVG</sequence>
<keyword evidence="1" id="KW-0732">Signal</keyword>
<accession>A0A8C1ED02</accession>
<evidence type="ECO:0000313" key="2">
    <source>
        <dbReference type="Ensembl" id="ENSCCRP00015030948.1"/>
    </source>
</evidence>
<dbReference type="Proteomes" id="UP000694700">
    <property type="component" value="Unplaced"/>
</dbReference>
<proteinExistence type="predicted"/>
<name>A0A8C1ED02_CYPCA</name>
<feature type="signal peptide" evidence="1">
    <location>
        <begin position="1"/>
        <end position="23"/>
    </location>
</feature>
<evidence type="ECO:0000256" key="1">
    <source>
        <dbReference type="SAM" id="SignalP"/>
    </source>
</evidence>
<dbReference type="Ensembl" id="ENSCCRT00020113330.1">
    <property type="protein sequence ID" value="ENSCCRP00020103733.1"/>
    <property type="gene ID" value="ENSCCRG00020047402.1"/>
</dbReference>
<evidence type="ECO:0000313" key="3">
    <source>
        <dbReference type="Proteomes" id="UP000694700"/>
    </source>
</evidence>
<reference evidence="2" key="1">
    <citation type="submission" date="2025-05" db="UniProtKB">
        <authorList>
            <consortium name="Ensembl"/>
        </authorList>
    </citation>
    <scope>IDENTIFICATION</scope>
</reference>